<dbReference type="Gene3D" id="3.40.140.10">
    <property type="entry name" value="Cytidine Deaminase, domain 2"/>
    <property type="match status" value="1"/>
</dbReference>
<evidence type="ECO:0000256" key="7">
    <source>
        <dbReference type="PIRSR" id="PIRSR006019-2"/>
    </source>
</evidence>
<feature type="active site" description="Proton donor" evidence="6">
    <location>
        <position position="96"/>
    </location>
</feature>
<comment type="cofactor">
    <cofactor evidence="1 7">
        <name>Zn(2+)</name>
        <dbReference type="ChEBI" id="CHEBI:29105"/>
    </cofactor>
</comment>
<dbReference type="OrthoDB" id="9788517at2"/>
<dbReference type="AlphaFoldDB" id="A0A172T4L5"/>
<dbReference type="InterPro" id="IPR016193">
    <property type="entry name" value="Cytidine_deaminase-like"/>
</dbReference>
<evidence type="ECO:0000313" key="11">
    <source>
        <dbReference type="EMBL" id="HGU41694.1"/>
    </source>
</evidence>
<gene>
    <name evidence="11" type="ORF">ENT72_02050</name>
    <name evidence="10" type="ORF">ENU12_07855</name>
    <name evidence="9" type="ORF">JM64_08520</name>
</gene>
<dbReference type="GO" id="GO:0052717">
    <property type="term" value="F:tRNA-specific adenosine-34 deaminase activity"/>
    <property type="evidence" value="ECO:0007669"/>
    <property type="project" value="UniProtKB-EC"/>
</dbReference>
<dbReference type="PANTHER" id="PTHR11086:SF18">
    <property type="entry name" value="DEOXYCYTIDYLATE DEAMINASE"/>
    <property type="match status" value="1"/>
</dbReference>
<dbReference type="Pfam" id="PF14437">
    <property type="entry name" value="MafB19-deam"/>
    <property type="match status" value="1"/>
</dbReference>
<feature type="domain" description="CMP/dCMP-type deaminase" evidence="8">
    <location>
        <begin position="21"/>
        <end position="166"/>
    </location>
</feature>
<reference evidence="10" key="2">
    <citation type="journal article" date="2020" name="mSystems">
        <title>Genome- and Community-Level Interaction Insights into Carbon Utilization and Element Cycling Functions of Hydrothermarchaeota in Hydrothermal Sediment.</title>
        <authorList>
            <person name="Zhou Z."/>
            <person name="Liu Y."/>
            <person name="Xu W."/>
            <person name="Pan J."/>
            <person name="Luo Z.H."/>
            <person name="Li M."/>
        </authorList>
    </citation>
    <scope>NUCLEOTIDE SEQUENCE [LARGE SCALE GENOMIC DNA]</scope>
    <source>
        <strain evidence="11">SpSt-604</strain>
        <strain evidence="10">SpSt-640</strain>
    </source>
</reference>
<evidence type="ECO:0000256" key="1">
    <source>
        <dbReference type="ARBA" id="ARBA00001947"/>
    </source>
</evidence>
<dbReference type="InterPro" id="IPR016192">
    <property type="entry name" value="APOBEC/CMP_deaminase_Zn-bd"/>
</dbReference>
<dbReference type="SUPFAM" id="SSF53927">
    <property type="entry name" value="Cytidine deaminase-like"/>
    <property type="match status" value="1"/>
</dbReference>
<dbReference type="PATRIC" id="fig|93466.3.peg.1793"/>
<evidence type="ECO:0000256" key="5">
    <source>
        <dbReference type="ARBA" id="ARBA00022833"/>
    </source>
</evidence>
<dbReference type="GO" id="GO:0004132">
    <property type="term" value="F:dCMP deaminase activity"/>
    <property type="evidence" value="ECO:0007669"/>
    <property type="project" value="InterPro"/>
</dbReference>
<dbReference type="GO" id="GO:0005737">
    <property type="term" value="C:cytoplasm"/>
    <property type="evidence" value="ECO:0007669"/>
    <property type="project" value="TreeGrafter"/>
</dbReference>
<dbReference type="PIRSF" id="PIRSF006019">
    <property type="entry name" value="dCMP_deaminase"/>
    <property type="match status" value="1"/>
</dbReference>
<accession>A0A172T4L5</accession>
<dbReference type="EMBL" id="DSZT01000061">
    <property type="protein sequence ID" value="HGU41694.1"/>
    <property type="molecule type" value="Genomic_DNA"/>
</dbReference>
<sequence>MDLESYLKNVTIKESKDERESWDDYFKRLARLIAERSTCIHRKVGALIVKDKRILATGYNQPPSGFPHCDQIGCIRDDLDIPSGRNQEICYGLHAEQNALMQAAKFGISTAGAAIYVTHKPCSVCARLIINAGIKRVVYIEGYPDPLTDFFFKTCGIEVCGGGESEGR</sequence>
<dbReference type="PROSITE" id="PS51747">
    <property type="entry name" value="CYT_DCMP_DEAMINASES_2"/>
    <property type="match status" value="1"/>
</dbReference>
<dbReference type="KEGG" id="fng:JM64_08520"/>
<dbReference type="GO" id="GO:0008270">
    <property type="term" value="F:zinc ion binding"/>
    <property type="evidence" value="ECO:0007669"/>
    <property type="project" value="InterPro"/>
</dbReference>
<evidence type="ECO:0000256" key="3">
    <source>
        <dbReference type="ARBA" id="ARBA00022723"/>
    </source>
</evidence>
<feature type="binding site" evidence="7">
    <location>
        <position position="122"/>
    </location>
    <ligand>
        <name>Zn(2+)</name>
        <dbReference type="ChEBI" id="CHEBI:29105"/>
        <note>catalytic</note>
    </ligand>
</feature>
<dbReference type="InterPro" id="IPR015517">
    <property type="entry name" value="dCMP_deaminase-rel"/>
</dbReference>
<feature type="binding site" evidence="7">
    <location>
        <position position="94"/>
    </location>
    <ligand>
        <name>Zn(2+)</name>
        <dbReference type="ChEBI" id="CHEBI:29105"/>
        <note>catalytic</note>
    </ligand>
</feature>
<evidence type="ECO:0000256" key="6">
    <source>
        <dbReference type="PIRSR" id="PIRSR006019-1"/>
    </source>
</evidence>
<dbReference type="InterPro" id="IPR016473">
    <property type="entry name" value="dCMP_deaminase"/>
</dbReference>
<dbReference type="InterPro" id="IPR035105">
    <property type="entry name" value="Deoxycytidylate_deaminase_dom"/>
</dbReference>
<dbReference type="CDD" id="cd01286">
    <property type="entry name" value="deoxycytidylate_deaminase"/>
    <property type="match status" value="1"/>
</dbReference>
<keyword evidence="3 7" id="KW-0479">Metal-binding</keyword>
<dbReference type="EMBL" id="CP011393">
    <property type="protein sequence ID" value="ANE41975.1"/>
    <property type="molecule type" value="Genomic_DNA"/>
</dbReference>
<name>A0A172T4L5_FERPE</name>
<evidence type="ECO:0000256" key="2">
    <source>
        <dbReference type="ARBA" id="ARBA00006576"/>
    </source>
</evidence>
<dbReference type="GO" id="GO:0002100">
    <property type="term" value="P:tRNA wobble adenosine to inosine editing"/>
    <property type="evidence" value="ECO:0007669"/>
    <property type="project" value="InterPro"/>
</dbReference>
<feature type="binding site" evidence="7">
    <location>
        <position position="125"/>
    </location>
    <ligand>
        <name>Zn(2+)</name>
        <dbReference type="ChEBI" id="CHEBI:29105"/>
        <note>catalytic</note>
    </ligand>
</feature>
<dbReference type="PANTHER" id="PTHR11086">
    <property type="entry name" value="DEOXYCYTIDYLATE DEAMINASE-RELATED"/>
    <property type="match status" value="1"/>
</dbReference>
<comment type="similarity">
    <text evidence="2">Belongs to the cytidine and deoxycytidylate deaminase family.</text>
</comment>
<keyword evidence="5 7" id="KW-0862">Zinc</keyword>
<evidence type="ECO:0000256" key="4">
    <source>
        <dbReference type="ARBA" id="ARBA00022801"/>
    </source>
</evidence>
<evidence type="ECO:0000313" key="9">
    <source>
        <dbReference type="EMBL" id="ANE41975.1"/>
    </source>
</evidence>
<organism evidence="9 12">
    <name type="scientific">Fervidobacterium pennivorans</name>
    <dbReference type="NCBI Taxonomy" id="93466"/>
    <lineage>
        <taxon>Bacteria</taxon>
        <taxon>Thermotogati</taxon>
        <taxon>Thermotogota</taxon>
        <taxon>Thermotogae</taxon>
        <taxon>Thermotogales</taxon>
        <taxon>Fervidobacteriaceae</taxon>
        <taxon>Fervidobacterium</taxon>
    </lineage>
</organism>
<dbReference type="InterPro" id="IPR002125">
    <property type="entry name" value="CMP_dCMP_dom"/>
</dbReference>
<evidence type="ECO:0000313" key="12">
    <source>
        <dbReference type="Proteomes" id="UP000077096"/>
    </source>
</evidence>
<reference evidence="9 12" key="1">
    <citation type="submission" date="2014-08" db="EMBL/GenBank/DDBJ databases">
        <title>Fervidobacterium pennivorans DYC genome.</title>
        <authorList>
            <person name="Wushke S."/>
        </authorList>
    </citation>
    <scope>NUCLEOTIDE SEQUENCE [LARGE SCALE GENOMIC DNA]</scope>
    <source>
        <strain evidence="9 12">DYC</strain>
    </source>
</reference>
<dbReference type="PROSITE" id="PS00903">
    <property type="entry name" value="CYT_DCMP_DEAMINASES_1"/>
    <property type="match status" value="1"/>
</dbReference>
<proteinExistence type="inferred from homology"/>
<dbReference type="EMBL" id="DTBH01000159">
    <property type="protein sequence ID" value="HGQ77793.1"/>
    <property type="molecule type" value="Genomic_DNA"/>
</dbReference>
<keyword evidence="4" id="KW-0378">Hydrolase</keyword>
<dbReference type="GO" id="GO:0006220">
    <property type="term" value="P:pyrimidine nucleotide metabolic process"/>
    <property type="evidence" value="ECO:0007669"/>
    <property type="project" value="InterPro"/>
</dbReference>
<protein>
    <submittedName>
        <fullName evidence="9">Deoxycytidylate deaminase</fullName>
    </submittedName>
    <submittedName>
        <fullName evidence="10">dCMP deaminase family protein</fullName>
    </submittedName>
</protein>
<evidence type="ECO:0000313" key="10">
    <source>
        <dbReference type="EMBL" id="HGQ77793.1"/>
    </source>
</evidence>
<dbReference type="Proteomes" id="UP000077096">
    <property type="component" value="Chromosome"/>
</dbReference>
<dbReference type="InterPro" id="IPR058535">
    <property type="entry name" value="MafB19-deam"/>
</dbReference>
<evidence type="ECO:0000259" key="8">
    <source>
        <dbReference type="PROSITE" id="PS51747"/>
    </source>
</evidence>